<name>A0A7K4K1I6_9AVES</name>
<dbReference type="PANTHER" id="PTHR19446">
    <property type="entry name" value="REVERSE TRANSCRIPTASES"/>
    <property type="match status" value="1"/>
</dbReference>
<protein>
    <submittedName>
        <fullName evidence="1">PO21 protein</fullName>
    </submittedName>
</protein>
<sequence>ILSNRLQRACPINALQKGFIAAPGCSTNLKLLQALIKSTKKDQRTLGVLFVDLAKAFGTVNHQHIFRVLGQKDVDRHIIDVLRDLYTNCGTTVE</sequence>
<evidence type="ECO:0000313" key="2">
    <source>
        <dbReference type="Proteomes" id="UP000545332"/>
    </source>
</evidence>
<accession>A0A7K4K1I6</accession>
<feature type="non-terminal residue" evidence="1">
    <location>
        <position position="94"/>
    </location>
</feature>
<gene>
    <name evidence="1" type="primary">Po21_1</name>
    <name evidence="1" type="ORF">CRYSOU_R15514</name>
</gene>
<dbReference type="OrthoDB" id="10063195at2759"/>
<proteinExistence type="predicted"/>
<dbReference type="EMBL" id="VWPX01002535">
    <property type="protein sequence ID" value="NWI09468.1"/>
    <property type="molecule type" value="Genomic_DNA"/>
</dbReference>
<dbReference type="Proteomes" id="UP000545332">
    <property type="component" value="Unassembled WGS sequence"/>
</dbReference>
<reference evidence="1 2" key="1">
    <citation type="submission" date="2019-09" db="EMBL/GenBank/DDBJ databases">
        <title>Bird 10,000 Genomes (B10K) Project - Family phase.</title>
        <authorList>
            <person name="Zhang G."/>
        </authorList>
    </citation>
    <scope>NUCLEOTIDE SEQUENCE [LARGE SCALE GENOMIC DNA]</scope>
    <source>
        <strain evidence="1">B10K-MSB-42743</strain>
        <tissue evidence="1">Heart</tissue>
    </source>
</reference>
<feature type="non-terminal residue" evidence="1">
    <location>
        <position position="1"/>
    </location>
</feature>
<comment type="caution">
    <text evidence="1">The sequence shown here is derived from an EMBL/GenBank/DDBJ whole genome shotgun (WGS) entry which is preliminary data.</text>
</comment>
<evidence type="ECO:0000313" key="1">
    <source>
        <dbReference type="EMBL" id="NWI09468.1"/>
    </source>
</evidence>
<organism evidence="1 2">
    <name type="scientific">Crypturellus soui</name>
    <dbReference type="NCBI Taxonomy" id="458187"/>
    <lineage>
        <taxon>Eukaryota</taxon>
        <taxon>Metazoa</taxon>
        <taxon>Chordata</taxon>
        <taxon>Craniata</taxon>
        <taxon>Vertebrata</taxon>
        <taxon>Euteleostomi</taxon>
        <taxon>Archelosauria</taxon>
        <taxon>Archosauria</taxon>
        <taxon>Dinosauria</taxon>
        <taxon>Saurischia</taxon>
        <taxon>Theropoda</taxon>
        <taxon>Coelurosauria</taxon>
        <taxon>Aves</taxon>
        <taxon>Palaeognathae</taxon>
        <taxon>Tinamiformes</taxon>
        <taxon>Tinamidae</taxon>
        <taxon>Crypturellus</taxon>
    </lineage>
</organism>
<keyword evidence="2" id="KW-1185">Reference proteome</keyword>
<dbReference type="AlphaFoldDB" id="A0A7K4K1I6"/>